<dbReference type="KEGG" id="mew:MSWAN_0815"/>
<dbReference type="HOGENOM" id="CLU_130257_1_1_2"/>
<feature type="domain" description="Polymerase beta nucleotidyltransferase" evidence="4">
    <location>
        <begin position="34"/>
        <end position="124"/>
    </location>
</feature>
<name>F6D1P0_METPW</name>
<comment type="catalytic activity">
    <reaction evidence="3">
        <text>L-tyrosyl-[protein] + ATP = O-(5'-adenylyl)-L-tyrosyl-[protein] + diphosphate</text>
        <dbReference type="Rhea" id="RHEA:54288"/>
        <dbReference type="Rhea" id="RHEA-COMP:10136"/>
        <dbReference type="Rhea" id="RHEA-COMP:13846"/>
        <dbReference type="ChEBI" id="CHEBI:30616"/>
        <dbReference type="ChEBI" id="CHEBI:33019"/>
        <dbReference type="ChEBI" id="CHEBI:46858"/>
        <dbReference type="ChEBI" id="CHEBI:83624"/>
        <dbReference type="EC" id="2.7.7.108"/>
    </reaction>
</comment>
<dbReference type="EMBL" id="CP002772">
    <property type="protein sequence ID" value="AEG17843.1"/>
    <property type="molecule type" value="Genomic_DNA"/>
</dbReference>
<evidence type="ECO:0000259" key="4">
    <source>
        <dbReference type="Pfam" id="PF18765"/>
    </source>
</evidence>
<dbReference type="PANTHER" id="PTHR43852:SF3">
    <property type="entry name" value="NUCLEOTIDYLTRANSFERASE"/>
    <property type="match status" value="1"/>
</dbReference>
<gene>
    <name evidence="5" type="ordered locus">MSWAN_0815</name>
</gene>
<dbReference type="PANTHER" id="PTHR43852">
    <property type="entry name" value="NUCLEOTIDYLTRANSFERASE"/>
    <property type="match status" value="1"/>
</dbReference>
<proteinExistence type="predicted"/>
<evidence type="ECO:0000313" key="5">
    <source>
        <dbReference type="EMBL" id="AEG17843.1"/>
    </source>
</evidence>
<dbReference type="GO" id="GO:0070733">
    <property type="term" value="F:AMPylase activity"/>
    <property type="evidence" value="ECO:0007669"/>
    <property type="project" value="UniProtKB-EC"/>
</dbReference>
<dbReference type="AlphaFoldDB" id="F6D1P0"/>
<accession>F6D1P0</accession>
<evidence type="ECO:0000256" key="3">
    <source>
        <dbReference type="ARBA" id="ARBA00048696"/>
    </source>
</evidence>
<evidence type="ECO:0000313" key="6">
    <source>
        <dbReference type="Proteomes" id="UP000009231"/>
    </source>
</evidence>
<dbReference type="InterPro" id="IPR041633">
    <property type="entry name" value="Polbeta"/>
</dbReference>
<dbReference type="Gene3D" id="3.30.460.10">
    <property type="entry name" value="Beta Polymerase, domain 2"/>
    <property type="match status" value="1"/>
</dbReference>
<dbReference type="Pfam" id="PF18765">
    <property type="entry name" value="Polbeta"/>
    <property type="match status" value="1"/>
</dbReference>
<dbReference type="EC" id="2.7.7.108" evidence="1"/>
<evidence type="ECO:0000256" key="2">
    <source>
        <dbReference type="ARBA" id="ARBA00047518"/>
    </source>
</evidence>
<comment type="catalytic activity">
    <reaction evidence="2">
        <text>O-(5'-adenylyl)-L-tyrosyl-[protein] + ATP = O-[5'-(adenylyl-(5'-&gt;3')-adenylyl)]-L-tyrosyl-[protein] + diphosphate</text>
        <dbReference type="Rhea" id="RHEA:66528"/>
        <dbReference type="Rhea" id="RHEA-COMP:13846"/>
        <dbReference type="Rhea" id="RHEA-COMP:17046"/>
        <dbReference type="ChEBI" id="CHEBI:30616"/>
        <dbReference type="ChEBI" id="CHEBI:33019"/>
        <dbReference type="ChEBI" id="CHEBI:83624"/>
        <dbReference type="ChEBI" id="CHEBI:167160"/>
    </reaction>
</comment>
<dbReference type="CDD" id="cd05403">
    <property type="entry name" value="NT_KNTase_like"/>
    <property type="match status" value="1"/>
</dbReference>
<dbReference type="STRING" id="868131.MSWAN_0815"/>
<dbReference type="NCBIfam" id="NF047752">
    <property type="entry name" value="MntA_antitoxin"/>
    <property type="match status" value="1"/>
</dbReference>
<dbReference type="Proteomes" id="UP000009231">
    <property type="component" value="Chromosome"/>
</dbReference>
<protein>
    <recommendedName>
        <fullName evidence="1">protein adenylyltransferase</fullName>
        <ecNumber evidence="1">2.7.7.108</ecNumber>
    </recommendedName>
</protein>
<keyword evidence="6" id="KW-1185">Reference proteome</keyword>
<dbReference type="InterPro" id="IPR052930">
    <property type="entry name" value="TA_antitoxin_MntA"/>
</dbReference>
<dbReference type="eggNOG" id="arCOG02105">
    <property type="taxonomic scope" value="Archaea"/>
</dbReference>
<organism evidence="5 6">
    <name type="scientific">Methanobacterium paludis (strain DSM 25820 / JCM 18151 / SWAN1)</name>
    <dbReference type="NCBI Taxonomy" id="868131"/>
    <lineage>
        <taxon>Archaea</taxon>
        <taxon>Methanobacteriati</taxon>
        <taxon>Methanobacteriota</taxon>
        <taxon>Methanomada group</taxon>
        <taxon>Methanobacteria</taxon>
        <taxon>Methanobacteriales</taxon>
        <taxon>Methanobacteriaceae</taxon>
        <taxon>Methanobacterium</taxon>
    </lineage>
</organism>
<evidence type="ECO:0000256" key="1">
    <source>
        <dbReference type="ARBA" id="ARBA00034531"/>
    </source>
</evidence>
<sequence>MLNISKVKLEMVLDMQSIKRYEITDVQRKNILDSIQSVLMGKKEILFAYLHGSFLQNLFRDVDLAIYVDQDIGRKEAFHFELALERELDEHLSFPADVRILNYSPLSFKFKVLKDGKLLITQDEGLRSDFESLTMNEYHDFNFYRKRYMKEVFGLEI</sequence>
<dbReference type="SUPFAM" id="SSF81301">
    <property type="entry name" value="Nucleotidyltransferase"/>
    <property type="match status" value="1"/>
</dbReference>
<reference evidence="5 6" key="1">
    <citation type="journal article" date="2014" name="Int. J. Syst. Evol. Microbiol.">
        <title>Methanobacterium paludis sp. nov. and a novel strain of Methanobacterium lacus isolated from northern peatlands.</title>
        <authorList>
            <person name="Cadillo-Quiroz H."/>
            <person name="Brauer S.L."/>
            <person name="Goodson N."/>
            <person name="Yavitt J.B."/>
            <person name="Zinder S.H."/>
        </authorList>
    </citation>
    <scope>NUCLEOTIDE SEQUENCE [LARGE SCALE GENOMIC DNA]</scope>
    <source>
        <strain evidence="6">DSM 25820 / JCM 18151 / SWAN1</strain>
    </source>
</reference>
<dbReference type="InterPro" id="IPR043519">
    <property type="entry name" value="NT_sf"/>
</dbReference>